<sequence>MIRVLVLYVLPVAKYTGICCGYLTACCHQASSSWRLSEFTSHYQTIILGTDDFKHFENMTCIRTWSFGYMCHHDLAKYVGL</sequence>
<gene>
    <name evidence="2" type="ORF">F383_21178</name>
</gene>
<keyword evidence="3" id="KW-1185">Reference proteome</keyword>
<feature type="chain" id="PRO_5002057329" description="Secreted protein" evidence="1">
    <location>
        <begin position="21"/>
        <end position="81"/>
    </location>
</feature>
<evidence type="ECO:0000256" key="1">
    <source>
        <dbReference type="SAM" id="SignalP"/>
    </source>
</evidence>
<accession>A0A0B0P0A6</accession>
<evidence type="ECO:0000313" key="2">
    <source>
        <dbReference type="EMBL" id="KHG16761.1"/>
    </source>
</evidence>
<keyword evidence="1" id="KW-0732">Signal</keyword>
<reference evidence="3" key="1">
    <citation type="submission" date="2014-09" db="EMBL/GenBank/DDBJ databases">
        <authorList>
            <person name="Mudge J."/>
            <person name="Ramaraj T."/>
            <person name="Lindquist I.E."/>
            <person name="Bharti A.K."/>
            <person name="Sundararajan A."/>
            <person name="Cameron C.T."/>
            <person name="Woodward J.E."/>
            <person name="May G.D."/>
            <person name="Brubaker C."/>
            <person name="Broadhvest J."/>
            <person name="Wilkins T.A."/>
        </authorList>
    </citation>
    <scope>NUCLEOTIDE SEQUENCE</scope>
    <source>
        <strain evidence="3">cv. AKA8401</strain>
    </source>
</reference>
<proteinExistence type="predicted"/>
<dbReference type="EMBL" id="KN406892">
    <property type="protein sequence ID" value="KHG16761.1"/>
    <property type="molecule type" value="Genomic_DNA"/>
</dbReference>
<evidence type="ECO:0008006" key="4">
    <source>
        <dbReference type="Google" id="ProtNLM"/>
    </source>
</evidence>
<evidence type="ECO:0000313" key="3">
    <source>
        <dbReference type="Proteomes" id="UP000032142"/>
    </source>
</evidence>
<organism evidence="2 3">
    <name type="scientific">Gossypium arboreum</name>
    <name type="common">Tree cotton</name>
    <name type="synonym">Gossypium nanking</name>
    <dbReference type="NCBI Taxonomy" id="29729"/>
    <lineage>
        <taxon>Eukaryota</taxon>
        <taxon>Viridiplantae</taxon>
        <taxon>Streptophyta</taxon>
        <taxon>Embryophyta</taxon>
        <taxon>Tracheophyta</taxon>
        <taxon>Spermatophyta</taxon>
        <taxon>Magnoliopsida</taxon>
        <taxon>eudicotyledons</taxon>
        <taxon>Gunneridae</taxon>
        <taxon>Pentapetalae</taxon>
        <taxon>rosids</taxon>
        <taxon>malvids</taxon>
        <taxon>Malvales</taxon>
        <taxon>Malvaceae</taxon>
        <taxon>Malvoideae</taxon>
        <taxon>Gossypium</taxon>
    </lineage>
</organism>
<protein>
    <recommendedName>
        <fullName evidence="4">Secreted protein</fullName>
    </recommendedName>
</protein>
<dbReference type="Proteomes" id="UP000032142">
    <property type="component" value="Unassembled WGS sequence"/>
</dbReference>
<dbReference type="AlphaFoldDB" id="A0A0B0P0A6"/>
<feature type="signal peptide" evidence="1">
    <location>
        <begin position="1"/>
        <end position="20"/>
    </location>
</feature>
<name>A0A0B0P0A6_GOSAR</name>